<comment type="caution">
    <text evidence="3">The sequence shown here is derived from an EMBL/GenBank/DDBJ whole genome shotgun (WGS) entry which is preliminary data.</text>
</comment>
<gene>
    <name evidence="3" type="ORF">FB471_1724</name>
</gene>
<reference evidence="3 4" key="1">
    <citation type="submission" date="2019-06" db="EMBL/GenBank/DDBJ databases">
        <title>Sequencing the genomes of 1000 actinobacteria strains.</title>
        <authorList>
            <person name="Klenk H.-P."/>
        </authorList>
    </citation>
    <scope>NUCLEOTIDE SEQUENCE [LARGE SCALE GENOMIC DNA]</scope>
    <source>
        <strain evidence="3 4">DSM 45679</strain>
    </source>
</reference>
<evidence type="ECO:0000256" key="1">
    <source>
        <dbReference type="ARBA" id="ARBA00023002"/>
    </source>
</evidence>
<name>A0A542DG04_AMYCI</name>
<evidence type="ECO:0000313" key="4">
    <source>
        <dbReference type="Proteomes" id="UP000320876"/>
    </source>
</evidence>
<sequence>MTLAGKPGTSWTDVYGRARAAAPEAFDSERLLNYWGGRWRAEGTPSQATSPLDGRAIVGPPKLAAPDATRAVRAGLNEHRTWSTASLAERKQRVLAALDELAARRDLLALLLVWEIGKTWKSATADVDRCLDGVRWYCAEIDGMLAGRRPLRGPVSNIASWNYPMSVLMHAMLVQALAGNAAIAKAPTDGGVNCLTLATALVARHGLPLTLVSGSGAELSDALVRSPMIGCLSFVGGRGTGGAIAADLLDSGKRHILEQEGLNCWGVWEFSDWPALSEHIRSSFEYGKQRCTAYPRYVVQRSLFDEFLAAYLPAVQRLTFGHPLAVAAPDDPLPTLDFGPLISDTKAKELRDTVDEAIGRGGVPIHRGDLASGRFLPGQETSAYFAPVCVLEPPPSSPLHHVEPFGPVDSIVLVDTEAELVAAMNASNGALVSSLACDDEATAHRIAGEVQAFKVGINRPRSRGDRAEVFGGRGASWRGAFVGGELLVQAVTAGPPGERPYGHFPSYTLYPPA</sequence>
<dbReference type="RefSeq" id="WP_141996793.1">
    <property type="nucleotide sequence ID" value="NZ_VFML01000001.1"/>
</dbReference>
<dbReference type="InterPro" id="IPR016161">
    <property type="entry name" value="Ald_DH/histidinol_DH"/>
</dbReference>
<feature type="domain" description="Aldehyde dehydrogenase" evidence="2">
    <location>
        <begin position="46"/>
        <end position="486"/>
    </location>
</feature>
<dbReference type="InterPro" id="IPR015590">
    <property type="entry name" value="Aldehyde_DH_dom"/>
</dbReference>
<evidence type="ECO:0000313" key="3">
    <source>
        <dbReference type="EMBL" id="TQJ02007.1"/>
    </source>
</evidence>
<dbReference type="Pfam" id="PF00171">
    <property type="entry name" value="Aldedh"/>
    <property type="match status" value="1"/>
</dbReference>
<dbReference type="Proteomes" id="UP000320876">
    <property type="component" value="Unassembled WGS sequence"/>
</dbReference>
<dbReference type="InterPro" id="IPR016162">
    <property type="entry name" value="Ald_DH_N"/>
</dbReference>
<evidence type="ECO:0000259" key="2">
    <source>
        <dbReference type="Pfam" id="PF00171"/>
    </source>
</evidence>
<dbReference type="OrthoDB" id="9762913at2"/>
<dbReference type="InterPro" id="IPR016163">
    <property type="entry name" value="Ald_DH_C"/>
</dbReference>
<dbReference type="PANTHER" id="PTHR43353">
    <property type="entry name" value="SUCCINATE-SEMIALDEHYDE DEHYDROGENASE, MITOCHONDRIAL"/>
    <property type="match status" value="1"/>
</dbReference>
<proteinExistence type="predicted"/>
<dbReference type="AlphaFoldDB" id="A0A542DG04"/>
<keyword evidence="4" id="KW-1185">Reference proteome</keyword>
<dbReference type="GO" id="GO:0016620">
    <property type="term" value="F:oxidoreductase activity, acting on the aldehyde or oxo group of donors, NAD or NADP as acceptor"/>
    <property type="evidence" value="ECO:0007669"/>
    <property type="project" value="InterPro"/>
</dbReference>
<dbReference type="EMBL" id="VFML01000001">
    <property type="protein sequence ID" value="TQJ02007.1"/>
    <property type="molecule type" value="Genomic_DNA"/>
</dbReference>
<dbReference type="Gene3D" id="3.40.605.10">
    <property type="entry name" value="Aldehyde Dehydrogenase, Chain A, domain 1"/>
    <property type="match status" value="1"/>
</dbReference>
<keyword evidence="1" id="KW-0560">Oxidoreductase</keyword>
<protein>
    <submittedName>
        <fullName evidence="3">Acyl-CoA reductase-like NAD-dependent aldehyde dehydrogenase</fullName>
    </submittedName>
</protein>
<dbReference type="SUPFAM" id="SSF53720">
    <property type="entry name" value="ALDH-like"/>
    <property type="match status" value="1"/>
</dbReference>
<organism evidence="3 4">
    <name type="scientific">Amycolatopsis cihanbeyliensis</name>
    <dbReference type="NCBI Taxonomy" id="1128664"/>
    <lineage>
        <taxon>Bacteria</taxon>
        <taxon>Bacillati</taxon>
        <taxon>Actinomycetota</taxon>
        <taxon>Actinomycetes</taxon>
        <taxon>Pseudonocardiales</taxon>
        <taxon>Pseudonocardiaceae</taxon>
        <taxon>Amycolatopsis</taxon>
    </lineage>
</organism>
<dbReference type="Gene3D" id="3.40.309.10">
    <property type="entry name" value="Aldehyde Dehydrogenase, Chain A, domain 2"/>
    <property type="match status" value="1"/>
</dbReference>
<dbReference type="PANTHER" id="PTHR43353:SF5">
    <property type="entry name" value="SUCCINATE-SEMIALDEHYDE DEHYDROGENASE, MITOCHONDRIAL"/>
    <property type="match status" value="1"/>
</dbReference>
<accession>A0A542DG04</accession>
<dbReference type="InterPro" id="IPR050740">
    <property type="entry name" value="Aldehyde_DH_Superfamily"/>
</dbReference>